<dbReference type="GO" id="GO:0005524">
    <property type="term" value="F:ATP binding"/>
    <property type="evidence" value="ECO:0007669"/>
    <property type="project" value="UniProtKB-KW"/>
</dbReference>
<evidence type="ECO:0000256" key="1">
    <source>
        <dbReference type="ARBA" id="ARBA00001946"/>
    </source>
</evidence>
<dbReference type="InterPro" id="IPR052038">
    <property type="entry name" value="Type-VII_TA_antitoxin"/>
</dbReference>
<feature type="domain" description="Polymerase beta nucleotidyltransferase" evidence="8">
    <location>
        <begin position="15"/>
        <end position="100"/>
    </location>
</feature>
<dbReference type="EMBL" id="MGEK01000035">
    <property type="protein sequence ID" value="OGL81004.1"/>
    <property type="molecule type" value="Genomic_DNA"/>
</dbReference>
<comment type="caution">
    <text evidence="9">The sequence shown here is derived from an EMBL/GenBank/DDBJ whole genome shotgun (WGS) entry which is preliminary data.</text>
</comment>
<dbReference type="PANTHER" id="PTHR33571:SF14">
    <property type="entry name" value="PROTEIN ADENYLYLTRANSFERASE MJ0435-RELATED"/>
    <property type="match status" value="1"/>
</dbReference>
<dbReference type="GO" id="GO:0046872">
    <property type="term" value="F:metal ion binding"/>
    <property type="evidence" value="ECO:0007669"/>
    <property type="project" value="UniProtKB-KW"/>
</dbReference>
<dbReference type="InterPro" id="IPR041633">
    <property type="entry name" value="Polbeta"/>
</dbReference>
<evidence type="ECO:0000256" key="6">
    <source>
        <dbReference type="ARBA" id="ARBA00022840"/>
    </source>
</evidence>
<keyword evidence="6" id="KW-0067">ATP-binding</keyword>
<keyword evidence="3" id="KW-0548">Nucleotidyltransferase</keyword>
<keyword evidence="2" id="KW-0808">Transferase</keyword>
<evidence type="ECO:0000256" key="7">
    <source>
        <dbReference type="ARBA" id="ARBA00022842"/>
    </source>
</evidence>
<evidence type="ECO:0000259" key="8">
    <source>
        <dbReference type="Pfam" id="PF18765"/>
    </source>
</evidence>
<reference evidence="9 10" key="1">
    <citation type="journal article" date="2016" name="Nat. Commun.">
        <title>Thousands of microbial genomes shed light on interconnected biogeochemical processes in an aquifer system.</title>
        <authorList>
            <person name="Anantharaman K."/>
            <person name="Brown C.T."/>
            <person name="Hug L.A."/>
            <person name="Sharon I."/>
            <person name="Castelle C.J."/>
            <person name="Probst A.J."/>
            <person name="Thomas B.C."/>
            <person name="Singh A."/>
            <person name="Wilkins M.J."/>
            <person name="Karaoz U."/>
            <person name="Brodie E.L."/>
            <person name="Williams K.H."/>
            <person name="Hubbard S.S."/>
            <person name="Banfield J.F."/>
        </authorList>
    </citation>
    <scope>NUCLEOTIDE SEQUENCE [LARGE SCALE GENOMIC DNA]</scope>
</reference>
<dbReference type="NCBIfam" id="NF047752">
    <property type="entry name" value="MntA_antitoxin"/>
    <property type="match status" value="1"/>
</dbReference>
<dbReference type="PANTHER" id="PTHR33571">
    <property type="entry name" value="SSL8005 PROTEIN"/>
    <property type="match status" value="1"/>
</dbReference>
<sequence length="100" mass="11253">MNILLSTDDIALRLKPLMERYGVQYAGVFGSQARGEAKPTSDIDLLVRFTATKSLLELVAIENAMSETVGRKVDLVTERSLHPYLKQNVLRDLKVVYDRS</sequence>
<dbReference type="InterPro" id="IPR043519">
    <property type="entry name" value="NT_sf"/>
</dbReference>
<organism evidence="9 10">
    <name type="scientific">Candidatus Uhrbacteria bacterium RIFCSPLOWO2_01_FULL_47_25</name>
    <dbReference type="NCBI Taxonomy" id="1802402"/>
    <lineage>
        <taxon>Bacteria</taxon>
        <taxon>Candidatus Uhriibacteriota</taxon>
    </lineage>
</organism>
<evidence type="ECO:0000256" key="5">
    <source>
        <dbReference type="ARBA" id="ARBA00022741"/>
    </source>
</evidence>
<protein>
    <recommendedName>
        <fullName evidence="8">Polymerase beta nucleotidyltransferase domain-containing protein</fullName>
    </recommendedName>
</protein>
<keyword evidence="7" id="KW-0460">Magnesium</keyword>
<name>A0A1F7UTG4_9BACT</name>
<keyword evidence="5" id="KW-0547">Nucleotide-binding</keyword>
<dbReference type="AlphaFoldDB" id="A0A1F7UTG4"/>
<dbReference type="GO" id="GO:0016779">
    <property type="term" value="F:nucleotidyltransferase activity"/>
    <property type="evidence" value="ECO:0007669"/>
    <property type="project" value="UniProtKB-KW"/>
</dbReference>
<dbReference type="SUPFAM" id="SSF81301">
    <property type="entry name" value="Nucleotidyltransferase"/>
    <property type="match status" value="1"/>
</dbReference>
<evidence type="ECO:0000256" key="4">
    <source>
        <dbReference type="ARBA" id="ARBA00022723"/>
    </source>
</evidence>
<evidence type="ECO:0000256" key="3">
    <source>
        <dbReference type="ARBA" id="ARBA00022695"/>
    </source>
</evidence>
<dbReference type="Gene3D" id="3.30.460.10">
    <property type="entry name" value="Beta Polymerase, domain 2"/>
    <property type="match status" value="1"/>
</dbReference>
<evidence type="ECO:0000313" key="10">
    <source>
        <dbReference type="Proteomes" id="UP000176846"/>
    </source>
</evidence>
<proteinExistence type="predicted"/>
<dbReference type="Pfam" id="PF18765">
    <property type="entry name" value="Polbeta"/>
    <property type="match status" value="1"/>
</dbReference>
<keyword evidence="4" id="KW-0479">Metal-binding</keyword>
<evidence type="ECO:0000256" key="2">
    <source>
        <dbReference type="ARBA" id="ARBA00022679"/>
    </source>
</evidence>
<accession>A0A1F7UTG4</accession>
<evidence type="ECO:0000313" key="9">
    <source>
        <dbReference type="EMBL" id="OGL81004.1"/>
    </source>
</evidence>
<comment type="cofactor">
    <cofactor evidence="1">
        <name>Mg(2+)</name>
        <dbReference type="ChEBI" id="CHEBI:18420"/>
    </cofactor>
</comment>
<gene>
    <name evidence="9" type="ORF">A2936_03315</name>
</gene>
<dbReference type="Proteomes" id="UP000176846">
    <property type="component" value="Unassembled WGS sequence"/>
</dbReference>
<dbReference type="CDD" id="cd05403">
    <property type="entry name" value="NT_KNTase_like"/>
    <property type="match status" value="1"/>
</dbReference>